<sequence length="359" mass="38201">MCLSPGAVSLAYRSSSAPALRNPTYLPPTIPPSSEMLRFEPPAVAPHRRPHPFKPCRYPKHYHPPFPYAQPIPLSPSHGAHPRVARVFIAQASAGMHDANGVTSRRVGHTAIEGDASWGQSPSADLSSPPPCPPGSPLCIGVLPPGPPSSYRLPGLGEGRSWGPKAEEEHNGAVGDGKVGGYVEDFPKSVLPIATVLVATRLAGLRFCGDDESVEHVGWAPFRRGCGGGVAAARRAIRVGHRGDPRDGGTKETTHKRGTNLIRDGEKRMKGGGGNVRCNEDETVEPYPTPRSTQPWQSSAPCTLALLCLLYRLLPRRGDQDPSVLSGVAPLIPLTRPRTTVPASDPEDKGYLPDSSIPS</sequence>
<organism evidence="2 3">
    <name type="scientific">Coprinellus micaceus</name>
    <name type="common">Glistening ink-cap mushroom</name>
    <name type="synonym">Coprinus micaceus</name>
    <dbReference type="NCBI Taxonomy" id="71717"/>
    <lineage>
        <taxon>Eukaryota</taxon>
        <taxon>Fungi</taxon>
        <taxon>Dikarya</taxon>
        <taxon>Basidiomycota</taxon>
        <taxon>Agaricomycotina</taxon>
        <taxon>Agaricomycetes</taxon>
        <taxon>Agaricomycetidae</taxon>
        <taxon>Agaricales</taxon>
        <taxon>Agaricineae</taxon>
        <taxon>Psathyrellaceae</taxon>
        <taxon>Coprinellus</taxon>
    </lineage>
</organism>
<evidence type="ECO:0000313" key="2">
    <source>
        <dbReference type="EMBL" id="TEB29602.1"/>
    </source>
</evidence>
<dbReference type="EMBL" id="QPFP01000026">
    <property type="protein sequence ID" value="TEB29602.1"/>
    <property type="molecule type" value="Genomic_DNA"/>
</dbReference>
<dbReference type="Proteomes" id="UP000298030">
    <property type="component" value="Unassembled WGS sequence"/>
</dbReference>
<dbReference type="AlphaFoldDB" id="A0A4Y7T7N0"/>
<keyword evidence="3" id="KW-1185">Reference proteome</keyword>
<feature type="region of interest" description="Disordered" evidence="1">
    <location>
        <begin position="335"/>
        <end position="359"/>
    </location>
</feature>
<evidence type="ECO:0000313" key="3">
    <source>
        <dbReference type="Proteomes" id="UP000298030"/>
    </source>
</evidence>
<proteinExistence type="predicted"/>
<accession>A0A4Y7T7N0</accession>
<comment type="caution">
    <text evidence="2">The sequence shown here is derived from an EMBL/GenBank/DDBJ whole genome shotgun (WGS) entry which is preliminary data.</text>
</comment>
<evidence type="ECO:0000256" key="1">
    <source>
        <dbReference type="SAM" id="MobiDB-lite"/>
    </source>
</evidence>
<name>A0A4Y7T7N0_COPMI</name>
<gene>
    <name evidence="2" type="ORF">FA13DRAFT_1710861</name>
</gene>
<reference evidence="2 3" key="1">
    <citation type="journal article" date="2019" name="Nat. Ecol. Evol.">
        <title>Megaphylogeny resolves global patterns of mushroom evolution.</title>
        <authorList>
            <person name="Varga T."/>
            <person name="Krizsan K."/>
            <person name="Foldi C."/>
            <person name="Dima B."/>
            <person name="Sanchez-Garcia M."/>
            <person name="Sanchez-Ramirez S."/>
            <person name="Szollosi G.J."/>
            <person name="Szarkandi J.G."/>
            <person name="Papp V."/>
            <person name="Albert L."/>
            <person name="Andreopoulos W."/>
            <person name="Angelini C."/>
            <person name="Antonin V."/>
            <person name="Barry K.W."/>
            <person name="Bougher N.L."/>
            <person name="Buchanan P."/>
            <person name="Buyck B."/>
            <person name="Bense V."/>
            <person name="Catcheside P."/>
            <person name="Chovatia M."/>
            <person name="Cooper J."/>
            <person name="Damon W."/>
            <person name="Desjardin D."/>
            <person name="Finy P."/>
            <person name="Geml J."/>
            <person name="Haridas S."/>
            <person name="Hughes K."/>
            <person name="Justo A."/>
            <person name="Karasinski D."/>
            <person name="Kautmanova I."/>
            <person name="Kiss B."/>
            <person name="Kocsube S."/>
            <person name="Kotiranta H."/>
            <person name="LaButti K.M."/>
            <person name="Lechner B.E."/>
            <person name="Liimatainen K."/>
            <person name="Lipzen A."/>
            <person name="Lukacs Z."/>
            <person name="Mihaltcheva S."/>
            <person name="Morgado L.N."/>
            <person name="Niskanen T."/>
            <person name="Noordeloos M.E."/>
            <person name="Ohm R.A."/>
            <person name="Ortiz-Santana B."/>
            <person name="Ovrebo C."/>
            <person name="Racz N."/>
            <person name="Riley R."/>
            <person name="Savchenko A."/>
            <person name="Shiryaev A."/>
            <person name="Soop K."/>
            <person name="Spirin V."/>
            <person name="Szebenyi C."/>
            <person name="Tomsovsky M."/>
            <person name="Tulloss R.E."/>
            <person name="Uehling J."/>
            <person name="Grigoriev I.V."/>
            <person name="Vagvolgyi C."/>
            <person name="Papp T."/>
            <person name="Martin F.M."/>
            <person name="Miettinen O."/>
            <person name="Hibbett D.S."/>
            <person name="Nagy L.G."/>
        </authorList>
    </citation>
    <scope>NUCLEOTIDE SEQUENCE [LARGE SCALE GENOMIC DNA]</scope>
    <source>
        <strain evidence="2 3">FP101781</strain>
    </source>
</reference>
<feature type="region of interest" description="Disordered" evidence="1">
    <location>
        <begin position="264"/>
        <end position="296"/>
    </location>
</feature>
<protein>
    <submittedName>
        <fullName evidence="2">Uncharacterized protein</fullName>
    </submittedName>
</protein>